<keyword evidence="3" id="KW-0812">Transmembrane</keyword>
<dbReference type="InterPro" id="IPR032675">
    <property type="entry name" value="LRR_dom_sf"/>
</dbReference>
<keyword evidence="7" id="KW-1185">Reference proteome</keyword>
<dbReference type="PROSITE" id="PS00022">
    <property type="entry name" value="EGF_1"/>
    <property type="match status" value="1"/>
</dbReference>
<dbReference type="SUPFAM" id="SSF52047">
    <property type="entry name" value="RNI-like"/>
    <property type="match status" value="1"/>
</dbReference>
<evidence type="ECO:0000313" key="6">
    <source>
        <dbReference type="EMBL" id="KYQ93585.1"/>
    </source>
</evidence>
<sequence>MSLSITKFIIISFIFKLIQCQLDPIQYNALVVLKQTLIQSWDMNNICGNINSIQCNPSGTVITKITFSNPANLNIIELPNSEIIKLVNLTEIYIPESVSVNSAFWTNIQYLNNLQTLNIYIVTSLPQDIGTYFPTSLVDLTISKVSISIPSNLFTTFRGKLSIGLLNGISSGNIYPTSIPSTSPITELNIGVGNYLTLSGLNFTSLTKLYIFFTTAQGLSYNLYPEFPQLKSLTIQCADTIAGNMPLPTSISQLTKVTEITIYGNRRLSITPKLIMNTPNLTQFNLDQFNLNTGMEKPIIYTLNRFSLTISNSEVDLSKLRSFYNQLSFINCNLISNINQGGTTADRLVMNSLSIQGNYSGTFPDTMCELTSSLTLKNTLVQTLPSCYICEWNSTKNSFVNNALLPYTQPSCPNFQIINYTTTTTTSGHYIEINGVDLGWEIYDQNYELVNVIFMSNDKAYVVAPSGTGTGKELNLRFHALTLPGQFSQTIVYNYLPPLINEVVPSGKNLTINGDNFTPQSNLITVYFAGVQKPIVESWYFKLIISDVNLPYTDDLVVHVKVIVDGQETSTVVRPHLSITSVNTPYANLYSGGGYLRITGEYLTFDSTIMNLTIGGTPCTLYKAESASSLIFKYPSLSPNQYTLVYTQESTPYSFTVQSVSQLQCKVVQGFCVDNITFCINGYTGPDCSSLPARLPKPTVSQQSPQTNSSPNLPPLKFDNQILNIKYSIYPVSVKEVSSNSTVVANYPISYSIYNQITPDNSVYIMLYGQSIQLKTEVFWYPNTVNIEYPDDVEVQMIQSTSRFQTTNNGTYVFNESGNTLQIVYQLDFESVEQNDVCSYYVSNILPSNPELIYSKSKINYIDFYTRVSRNNENGPSSYNLTPISKSPSKISMQLTLIDNSANDTTWGFDVTVLYDTKHAKQEIGSNCSSVTTTSPSPISCQGNPVCGGPTQGICQTNGTCTCINGYTGPICDSKVTEIPPTKPNPNTPDSDTETGTGVTLHISILAIRELDFQGKQEREIPINGWTLKQVNSTEKITYLYSSTLFNGTCLLNVTIDYFIQDSVVSFAGQNSTKLAGSIKYSAQITKWPFLKQINQLEVVFSSSIKDSSESTDSCSYKNIEYDESNPLETQSNVRMVYIQVNDRTFSTTFNNLAVVDGIPRQIRNVLLPNQVNDSNTQSNSLIGVLTPHHSEYIIIDPDFNLLVSYVDPSDKEGSICSDSDKKKLTKAQLAGIIVASSVVGVALICVAIYFIHKTTKSKIIVSKLKSRVSRMTMSLK</sequence>
<evidence type="ECO:0000313" key="7">
    <source>
        <dbReference type="Proteomes" id="UP000076078"/>
    </source>
</evidence>
<dbReference type="Pfam" id="PF25820">
    <property type="entry name" value="DUF7949"/>
    <property type="match status" value="1"/>
</dbReference>
<keyword evidence="1" id="KW-1015">Disulfide bond</keyword>
<dbReference type="PROSITE" id="PS50026">
    <property type="entry name" value="EGF_3"/>
    <property type="match status" value="1"/>
</dbReference>
<dbReference type="InterPro" id="IPR000742">
    <property type="entry name" value="EGF"/>
</dbReference>
<dbReference type="AlphaFoldDB" id="A0A151ZI47"/>
<feature type="disulfide bond" evidence="1">
    <location>
        <begin position="963"/>
        <end position="972"/>
    </location>
</feature>
<feature type="compositionally biased region" description="Low complexity" evidence="2">
    <location>
        <begin position="698"/>
        <end position="711"/>
    </location>
</feature>
<dbReference type="Gene3D" id="3.80.10.10">
    <property type="entry name" value="Ribonuclease Inhibitor"/>
    <property type="match status" value="1"/>
</dbReference>
<dbReference type="InterPro" id="IPR013783">
    <property type="entry name" value="Ig-like_fold"/>
</dbReference>
<protein>
    <recommendedName>
        <fullName evidence="5">EGF-like domain-containing protein</fullName>
    </recommendedName>
</protein>
<dbReference type="Gene3D" id="2.60.40.10">
    <property type="entry name" value="Immunoglobulins"/>
    <property type="match status" value="1"/>
</dbReference>
<feature type="transmembrane region" description="Helical" evidence="3">
    <location>
        <begin position="1230"/>
        <end position="1252"/>
    </location>
</feature>
<dbReference type="InterPro" id="IPR057709">
    <property type="entry name" value="DUF7949"/>
</dbReference>
<evidence type="ECO:0000256" key="1">
    <source>
        <dbReference type="PROSITE-ProRule" id="PRU00076"/>
    </source>
</evidence>
<keyword evidence="4" id="KW-0732">Signal</keyword>
<feature type="region of interest" description="Disordered" evidence="2">
    <location>
        <begin position="694"/>
        <end position="713"/>
    </location>
</feature>
<gene>
    <name evidence="6" type="ORF">DLAC_04958</name>
</gene>
<name>A0A151ZI47_TIELA</name>
<evidence type="ECO:0000256" key="2">
    <source>
        <dbReference type="SAM" id="MobiDB-lite"/>
    </source>
</evidence>
<comment type="caution">
    <text evidence="1">Lacks conserved residue(s) required for the propagation of feature annotation.</text>
</comment>
<dbReference type="PANTHER" id="PTHR31378">
    <property type="entry name" value="EGF-LIKE DOMAIN-CONTAINING PROTEIN-RELATED-RELATED"/>
    <property type="match status" value="1"/>
</dbReference>
<dbReference type="OrthoDB" id="676979at2759"/>
<evidence type="ECO:0000256" key="3">
    <source>
        <dbReference type="SAM" id="Phobius"/>
    </source>
</evidence>
<reference evidence="6 7" key="1">
    <citation type="submission" date="2015-12" db="EMBL/GenBank/DDBJ databases">
        <title>Dictyostelia acquired genes for synthesis and detection of signals that induce cell-type specialization by lateral gene transfer from prokaryotes.</title>
        <authorList>
            <person name="Gloeckner G."/>
            <person name="Schaap P."/>
        </authorList>
    </citation>
    <scope>NUCLEOTIDE SEQUENCE [LARGE SCALE GENOMIC DNA]</scope>
    <source>
        <strain evidence="6 7">TK</strain>
    </source>
</reference>
<feature type="domain" description="EGF-like" evidence="5">
    <location>
        <begin position="937"/>
        <end position="973"/>
    </location>
</feature>
<accession>A0A151ZI47</accession>
<keyword evidence="3" id="KW-1133">Transmembrane helix</keyword>
<dbReference type="Pfam" id="PF01833">
    <property type="entry name" value="TIG"/>
    <property type="match status" value="1"/>
</dbReference>
<organism evidence="6 7">
    <name type="scientific">Tieghemostelium lacteum</name>
    <name type="common">Slime mold</name>
    <name type="synonym">Dictyostelium lacteum</name>
    <dbReference type="NCBI Taxonomy" id="361077"/>
    <lineage>
        <taxon>Eukaryota</taxon>
        <taxon>Amoebozoa</taxon>
        <taxon>Evosea</taxon>
        <taxon>Eumycetozoa</taxon>
        <taxon>Dictyostelia</taxon>
        <taxon>Dictyosteliales</taxon>
        <taxon>Raperosteliaceae</taxon>
        <taxon>Tieghemostelium</taxon>
    </lineage>
</organism>
<keyword evidence="1" id="KW-0245">EGF-like domain</keyword>
<keyword evidence="3" id="KW-0472">Membrane</keyword>
<comment type="caution">
    <text evidence="6">The sequence shown here is derived from an EMBL/GenBank/DDBJ whole genome shotgun (WGS) entry which is preliminary data.</text>
</comment>
<dbReference type="Proteomes" id="UP000076078">
    <property type="component" value="Unassembled WGS sequence"/>
</dbReference>
<dbReference type="InterPro" id="IPR002909">
    <property type="entry name" value="IPT_dom"/>
</dbReference>
<proteinExistence type="predicted"/>
<feature type="signal peptide" evidence="4">
    <location>
        <begin position="1"/>
        <end position="20"/>
    </location>
</feature>
<dbReference type="PROSITE" id="PS01186">
    <property type="entry name" value="EGF_2"/>
    <property type="match status" value="1"/>
</dbReference>
<dbReference type="PANTHER" id="PTHR31378:SF17">
    <property type="match status" value="1"/>
</dbReference>
<dbReference type="InParanoid" id="A0A151ZI47"/>
<evidence type="ECO:0000259" key="5">
    <source>
        <dbReference type="PROSITE" id="PS50026"/>
    </source>
</evidence>
<feature type="chain" id="PRO_5007593320" description="EGF-like domain-containing protein" evidence="4">
    <location>
        <begin position="21"/>
        <end position="1277"/>
    </location>
</feature>
<dbReference type="EMBL" id="LODT01000025">
    <property type="protein sequence ID" value="KYQ93585.1"/>
    <property type="molecule type" value="Genomic_DNA"/>
</dbReference>
<evidence type="ECO:0000256" key="4">
    <source>
        <dbReference type="SAM" id="SignalP"/>
    </source>
</evidence>